<feature type="domain" description="Fibronectin type-III" evidence="4">
    <location>
        <begin position="680"/>
        <end position="771"/>
    </location>
</feature>
<feature type="domain" description="Fibronectin type-III" evidence="4">
    <location>
        <begin position="399"/>
        <end position="489"/>
    </location>
</feature>
<evidence type="ECO:0000259" key="4">
    <source>
        <dbReference type="PROSITE" id="PS50853"/>
    </source>
</evidence>
<dbReference type="Gene3D" id="2.60.40.10">
    <property type="entry name" value="Immunoglobulins"/>
    <property type="match status" value="9"/>
</dbReference>
<feature type="domain" description="Fibronectin type-III" evidence="4">
    <location>
        <begin position="874"/>
        <end position="966"/>
    </location>
</feature>
<dbReference type="SUPFAM" id="SSF49265">
    <property type="entry name" value="Fibronectin type III"/>
    <property type="match status" value="6"/>
</dbReference>
<keyword evidence="3" id="KW-0472">Membrane</keyword>
<feature type="compositionally biased region" description="Polar residues" evidence="2">
    <location>
        <begin position="284"/>
        <end position="300"/>
    </location>
</feature>
<comment type="caution">
    <text evidence="5">The sequence shown here is derived from an EMBL/GenBank/DDBJ whole genome shotgun (WGS) entry which is preliminary data.</text>
</comment>
<feature type="domain" description="Fibronectin type-III" evidence="4">
    <location>
        <begin position="967"/>
        <end position="1055"/>
    </location>
</feature>
<dbReference type="SMART" id="SM00060">
    <property type="entry name" value="FN3"/>
    <property type="match status" value="9"/>
</dbReference>
<dbReference type="PANTHER" id="PTHR13817">
    <property type="entry name" value="TITIN"/>
    <property type="match status" value="1"/>
</dbReference>
<accession>A0AAD7YS14</accession>
<dbReference type="Proteomes" id="UP001231518">
    <property type="component" value="Chromosome 10"/>
</dbReference>
<dbReference type="Pfam" id="PF00041">
    <property type="entry name" value="fn3"/>
    <property type="match status" value="6"/>
</dbReference>
<dbReference type="InterPro" id="IPR036116">
    <property type="entry name" value="FN3_sf"/>
</dbReference>
<feature type="compositionally biased region" description="Gly residues" evidence="2">
    <location>
        <begin position="340"/>
        <end position="350"/>
    </location>
</feature>
<keyword evidence="3" id="KW-1133">Transmembrane helix</keyword>
<evidence type="ECO:0000313" key="5">
    <source>
        <dbReference type="EMBL" id="KAJ8726202.1"/>
    </source>
</evidence>
<feature type="compositionally biased region" description="Basic residues" evidence="2">
    <location>
        <begin position="193"/>
        <end position="209"/>
    </location>
</feature>
<sequence>MSWMRSAAGGGVVAVALLGAGRRRGATSSRRAPPPARRLPPPRVSPLSGVALCAGVFHVPEPERRVSDLFEWIFLTIDGFSRRSLSTNSDAARTPACHAVLEATMVGVGVAEGGGGGGGPGDGYYGEYYPPEQYYVPQEMCPHPQQHPQHAHMCTVLPEYGGMPVVPSGTMMPPMMPPVLDENMRHYLVHAQAHPHHAAHHQPQHHQPQHHQPPPHHQPPHHYAPTNGTGGPQHYYSTGYPPHFHHVPHHMQHSPPPPAVYQKDERTQRQYSKLKQKLERKQTNRNNGIDANSGASTPSLSPRKELNGRAGSSSGASSGGSGASSGSSLPSSGPSSGASTVGGAGSGGTTSSGAWSEEGEASSAETSVQGDGSAAASVQGDGEPEDETDAQAILDMFAARRTPQITDVSSTSALVIWNLPVPEDVIVPNGELTYDLLLADRGGRYKAIYSGQSLTCRVRDLKPGCEYSVCLQIRAGKLDATSASATFRAPPARPDQMPAPRINQRARTSLLLRWNAATDNGARLINYVLEMDDGSGFVEISRPRTRQHTVNNLRPQTRYRFRIAAVNDCGRGEWSEETVAWTTGSPPPAPAPPALTSATSDSLVLGWERRADEEFTLQMDDAARGHGFLPVYSGPDRAYVCTGLYRATDYRFRLRSETVDGQGPWSVEVTYRTQPERPGPPGRPAPRGRIHSRAFRLRWEPPVDDGGAAIESYTLELDAGDGYRPAYRGPEREAHCDRLLPGTPYRARVRCSNEVGVSEWSASETVTTEPAVPAPPDAPEPAAEPRSTLAALRWRAPDCTGGTPLTEYRVEIVDAADADGTARLAYQGLDCECVVRELMPGREYRTWVTAHNRVGASPASQALTFRTAAAAPDAPDTPTAQLEGARAARLEWTPPRDNGAPVLDYRLEMSATNVDDAFSEVYRGVETSYLVGRLVPFSPYFFRVCATNAAGRGAWSGVRDLLTPRAPPAAPAGLRHEATADSLRLHWRAPAAHGADVLRYRVEVGDAAFDTDGPAPERLVAGLAPDTTYRVRVAALNELGQGDWSDEVRATTRPPPPAPPALRCVQAQHNHLRLEWPAAGGEGAQYCVEMRSPDARDFRPVYRGSARSCKVKKLREASTYAFRIRASDERGGRGAWSLPLEARTCAAPPPAPRAPAVLQPVPRAALVSWDALDDADYVLQCARTRDNVYKEVYSGRETQFQMEELEAGAEYLVRVCCVRGGLAGAWSAASRVAVAAPAPAPRPRRARPARALQPAHVAIMLAAAFLLLAVCVAVLLQRLVEPRP</sequence>
<organism evidence="5 6">
    <name type="scientific">Mythimna separata</name>
    <name type="common">Oriental armyworm</name>
    <name type="synonym">Pseudaletia separata</name>
    <dbReference type="NCBI Taxonomy" id="271217"/>
    <lineage>
        <taxon>Eukaryota</taxon>
        <taxon>Metazoa</taxon>
        <taxon>Ecdysozoa</taxon>
        <taxon>Arthropoda</taxon>
        <taxon>Hexapoda</taxon>
        <taxon>Insecta</taxon>
        <taxon>Pterygota</taxon>
        <taxon>Neoptera</taxon>
        <taxon>Endopterygota</taxon>
        <taxon>Lepidoptera</taxon>
        <taxon>Glossata</taxon>
        <taxon>Ditrysia</taxon>
        <taxon>Noctuoidea</taxon>
        <taxon>Noctuidae</taxon>
        <taxon>Noctuinae</taxon>
        <taxon>Hadenini</taxon>
        <taxon>Mythimna</taxon>
    </lineage>
</organism>
<dbReference type="PROSITE" id="PS50853">
    <property type="entry name" value="FN3"/>
    <property type="match status" value="9"/>
</dbReference>
<dbReference type="InterPro" id="IPR013783">
    <property type="entry name" value="Ig-like_fold"/>
</dbReference>
<evidence type="ECO:0000313" key="6">
    <source>
        <dbReference type="Proteomes" id="UP001231518"/>
    </source>
</evidence>
<feature type="transmembrane region" description="Helical" evidence="3">
    <location>
        <begin position="1255"/>
        <end position="1276"/>
    </location>
</feature>
<dbReference type="PANTHER" id="PTHR13817:SF73">
    <property type="entry name" value="FIBRONECTIN TYPE-III DOMAIN-CONTAINING PROTEIN"/>
    <property type="match status" value="1"/>
</dbReference>
<proteinExistence type="predicted"/>
<evidence type="ECO:0000256" key="2">
    <source>
        <dbReference type="SAM" id="MobiDB-lite"/>
    </source>
</evidence>
<feature type="domain" description="Fibronectin type-III" evidence="4">
    <location>
        <begin position="775"/>
        <end position="870"/>
    </location>
</feature>
<feature type="region of interest" description="Disordered" evidence="2">
    <location>
        <begin position="193"/>
        <end position="387"/>
    </location>
</feature>
<keyword evidence="1" id="KW-0677">Repeat</keyword>
<keyword evidence="3" id="KW-0812">Transmembrane</keyword>
<dbReference type="InterPro" id="IPR003961">
    <property type="entry name" value="FN3_dom"/>
</dbReference>
<feature type="compositionally biased region" description="Low complexity" evidence="2">
    <location>
        <begin position="351"/>
        <end position="367"/>
    </location>
</feature>
<dbReference type="EMBL" id="JARGEI010000009">
    <property type="protein sequence ID" value="KAJ8726202.1"/>
    <property type="molecule type" value="Genomic_DNA"/>
</dbReference>
<feature type="compositionally biased region" description="Basic residues" evidence="2">
    <location>
        <begin position="243"/>
        <end position="252"/>
    </location>
</feature>
<feature type="compositionally biased region" description="Pro residues" evidence="2">
    <location>
        <begin position="32"/>
        <end position="43"/>
    </location>
</feature>
<dbReference type="InterPro" id="IPR050964">
    <property type="entry name" value="Striated_Muscle_Regulatory"/>
</dbReference>
<protein>
    <recommendedName>
        <fullName evidence="4">Fibronectin type-III domain-containing protein</fullName>
    </recommendedName>
</protein>
<feature type="domain" description="Fibronectin type-III" evidence="4">
    <location>
        <begin position="1151"/>
        <end position="1238"/>
    </location>
</feature>
<feature type="domain" description="Fibronectin type-III" evidence="4">
    <location>
        <begin position="490"/>
        <end position="588"/>
    </location>
</feature>
<reference evidence="5" key="1">
    <citation type="submission" date="2023-03" db="EMBL/GenBank/DDBJ databases">
        <title>Chromosome-level genomes of two armyworms, Mythimna separata and Mythimna loreyi, provide insights into the biosynthesis and reception of sex pheromones.</title>
        <authorList>
            <person name="Zhao H."/>
        </authorList>
    </citation>
    <scope>NUCLEOTIDE SEQUENCE</scope>
    <source>
        <strain evidence="5">BeijingLab</strain>
        <tissue evidence="5">Pupa</tissue>
    </source>
</reference>
<feature type="region of interest" description="Disordered" evidence="2">
    <location>
        <begin position="24"/>
        <end position="43"/>
    </location>
</feature>
<feature type="domain" description="Fibronectin type-III" evidence="4">
    <location>
        <begin position="1056"/>
        <end position="1147"/>
    </location>
</feature>
<evidence type="ECO:0000256" key="1">
    <source>
        <dbReference type="ARBA" id="ARBA00022737"/>
    </source>
</evidence>
<evidence type="ECO:0000256" key="3">
    <source>
        <dbReference type="SAM" id="Phobius"/>
    </source>
</evidence>
<feature type="compositionally biased region" description="Low complexity" evidence="2">
    <location>
        <begin position="324"/>
        <end position="339"/>
    </location>
</feature>
<gene>
    <name evidence="5" type="ORF">PYW07_000900</name>
</gene>
<dbReference type="CDD" id="cd00063">
    <property type="entry name" value="FN3"/>
    <property type="match status" value="8"/>
</dbReference>
<feature type="region of interest" description="Disordered" evidence="2">
    <location>
        <begin position="761"/>
        <end position="784"/>
    </location>
</feature>
<keyword evidence="6" id="KW-1185">Reference proteome</keyword>
<name>A0AAD7YS14_MYTSE</name>
<feature type="domain" description="Fibronectin type-III" evidence="4">
    <location>
        <begin position="589"/>
        <end position="676"/>
    </location>
</feature>